<keyword evidence="3" id="KW-0645">Protease</keyword>
<dbReference type="Gene3D" id="2.40.10.10">
    <property type="entry name" value="Trypsin-like serine proteases"/>
    <property type="match status" value="1"/>
</dbReference>
<accession>A0ABP0GN11</accession>
<keyword evidence="2" id="KW-0964">Secreted</keyword>
<dbReference type="PRINTS" id="PR00722">
    <property type="entry name" value="CHYMOTRYPSIN"/>
</dbReference>
<gene>
    <name evidence="8" type="ORF">CVLEPA_LOCUS26455</name>
</gene>
<evidence type="ECO:0000256" key="4">
    <source>
        <dbReference type="ARBA" id="ARBA00022801"/>
    </source>
</evidence>
<evidence type="ECO:0000256" key="5">
    <source>
        <dbReference type="ARBA" id="ARBA00022825"/>
    </source>
</evidence>
<proteinExistence type="predicted"/>
<dbReference type="SUPFAM" id="SSF50494">
    <property type="entry name" value="Trypsin-like serine proteases"/>
    <property type="match status" value="1"/>
</dbReference>
<dbReference type="PROSITE" id="PS00135">
    <property type="entry name" value="TRYPSIN_SER"/>
    <property type="match status" value="1"/>
</dbReference>
<evidence type="ECO:0000313" key="9">
    <source>
        <dbReference type="Proteomes" id="UP001642483"/>
    </source>
</evidence>
<name>A0ABP0GN11_CLALP</name>
<protein>
    <recommendedName>
        <fullName evidence="7">Peptidase S1 domain-containing protein</fullName>
    </recommendedName>
</protein>
<dbReference type="PROSITE" id="PS50240">
    <property type="entry name" value="TRYPSIN_DOM"/>
    <property type="match status" value="1"/>
</dbReference>
<evidence type="ECO:0000259" key="7">
    <source>
        <dbReference type="PROSITE" id="PS50240"/>
    </source>
</evidence>
<dbReference type="InterPro" id="IPR001254">
    <property type="entry name" value="Trypsin_dom"/>
</dbReference>
<organism evidence="8 9">
    <name type="scientific">Clavelina lepadiformis</name>
    <name type="common">Light-bulb sea squirt</name>
    <name type="synonym">Ascidia lepadiformis</name>
    <dbReference type="NCBI Taxonomy" id="159417"/>
    <lineage>
        <taxon>Eukaryota</taxon>
        <taxon>Metazoa</taxon>
        <taxon>Chordata</taxon>
        <taxon>Tunicata</taxon>
        <taxon>Ascidiacea</taxon>
        <taxon>Aplousobranchia</taxon>
        <taxon>Clavelinidae</taxon>
        <taxon>Clavelina</taxon>
    </lineage>
</organism>
<keyword evidence="5" id="KW-0720">Serine protease</keyword>
<evidence type="ECO:0000256" key="3">
    <source>
        <dbReference type="ARBA" id="ARBA00022670"/>
    </source>
</evidence>
<comment type="caution">
    <text evidence="8">The sequence shown here is derived from an EMBL/GenBank/DDBJ whole genome shotgun (WGS) entry which is preliminary data.</text>
</comment>
<dbReference type="PANTHER" id="PTHR24264">
    <property type="entry name" value="TRYPSIN-RELATED"/>
    <property type="match status" value="1"/>
</dbReference>
<keyword evidence="6" id="KW-1015">Disulfide bond</keyword>
<keyword evidence="9" id="KW-1185">Reference proteome</keyword>
<dbReference type="InterPro" id="IPR001314">
    <property type="entry name" value="Peptidase_S1A"/>
</dbReference>
<keyword evidence="4" id="KW-0378">Hydrolase</keyword>
<evidence type="ECO:0000313" key="8">
    <source>
        <dbReference type="EMBL" id="CAK8693129.1"/>
    </source>
</evidence>
<dbReference type="InterPro" id="IPR033116">
    <property type="entry name" value="TRYPSIN_SER"/>
</dbReference>
<evidence type="ECO:0000256" key="6">
    <source>
        <dbReference type="ARBA" id="ARBA00023157"/>
    </source>
</evidence>
<comment type="subcellular location">
    <subcellularLocation>
        <location evidence="1">Secreted</location>
    </subcellularLocation>
</comment>
<dbReference type="Proteomes" id="UP001642483">
    <property type="component" value="Unassembled WGS sequence"/>
</dbReference>
<dbReference type="PANTHER" id="PTHR24264:SF65">
    <property type="entry name" value="SRCR DOMAIN-CONTAINING PROTEIN"/>
    <property type="match status" value="1"/>
</dbReference>
<reference evidence="8 9" key="1">
    <citation type="submission" date="2024-02" db="EMBL/GenBank/DDBJ databases">
        <authorList>
            <person name="Daric V."/>
            <person name="Darras S."/>
        </authorList>
    </citation>
    <scope>NUCLEOTIDE SEQUENCE [LARGE SCALE GENOMIC DNA]</scope>
</reference>
<dbReference type="InterPro" id="IPR009003">
    <property type="entry name" value="Peptidase_S1_PA"/>
</dbReference>
<dbReference type="EMBL" id="CAWYQH010000130">
    <property type="protein sequence ID" value="CAK8693129.1"/>
    <property type="molecule type" value="Genomic_DNA"/>
</dbReference>
<evidence type="ECO:0000256" key="2">
    <source>
        <dbReference type="ARBA" id="ARBA00022525"/>
    </source>
</evidence>
<evidence type="ECO:0000256" key="1">
    <source>
        <dbReference type="ARBA" id="ARBA00004613"/>
    </source>
</evidence>
<dbReference type="InterPro" id="IPR050127">
    <property type="entry name" value="Serine_Proteases_S1"/>
</dbReference>
<dbReference type="InterPro" id="IPR043504">
    <property type="entry name" value="Peptidase_S1_PA_chymotrypsin"/>
</dbReference>
<dbReference type="Pfam" id="PF00089">
    <property type="entry name" value="Trypsin"/>
    <property type="match status" value="1"/>
</dbReference>
<feature type="domain" description="Peptidase S1" evidence="7">
    <location>
        <begin position="1"/>
        <end position="175"/>
    </location>
</feature>
<sequence>MGTTDYRYPYQSVYADNFFCHSSYNSNTMDYDYSMLHLSQQAATGSTNKISTIYVADREYPSGTQALITGWGLTVGGGNNLPTQLQYGYTNLMSAASCRSSWGVATITDRMQCAGGSNAVDACQGDSGGPLAVYDGSYWVLVGNTSWGSPNCDTGVPSMWSKNYAVRDWIYYYSGV</sequence>
<dbReference type="SMART" id="SM00020">
    <property type="entry name" value="Tryp_SPc"/>
    <property type="match status" value="1"/>
</dbReference>